<keyword evidence="2" id="KW-1133">Transmembrane helix</keyword>
<dbReference type="EMBL" id="AZST01000246">
    <property type="protein sequence ID" value="KEP50520.1"/>
    <property type="molecule type" value="Genomic_DNA"/>
</dbReference>
<feature type="transmembrane region" description="Helical" evidence="2">
    <location>
        <begin position="318"/>
        <end position="340"/>
    </location>
</feature>
<dbReference type="OrthoDB" id="3258237at2759"/>
<keyword evidence="2 4" id="KW-0812">Transmembrane</keyword>
<name>A0A074RYX3_9AGAM</name>
<keyword evidence="5" id="KW-1185">Reference proteome</keyword>
<dbReference type="AlphaFoldDB" id="A0A074RYX3"/>
<proteinExistence type="predicted"/>
<organism evidence="4 5">
    <name type="scientific">Rhizoctonia solani 123E</name>
    <dbReference type="NCBI Taxonomy" id="1423351"/>
    <lineage>
        <taxon>Eukaryota</taxon>
        <taxon>Fungi</taxon>
        <taxon>Dikarya</taxon>
        <taxon>Basidiomycota</taxon>
        <taxon>Agaricomycotina</taxon>
        <taxon>Agaricomycetes</taxon>
        <taxon>Cantharellales</taxon>
        <taxon>Ceratobasidiaceae</taxon>
        <taxon>Rhizoctonia</taxon>
    </lineage>
</organism>
<accession>A0A074RYX3</accession>
<comment type="caution">
    <text evidence="4">The sequence shown here is derived from an EMBL/GenBank/DDBJ whole genome shotgun (WGS) entry which is preliminary data.</text>
</comment>
<feature type="compositionally biased region" description="Polar residues" evidence="1">
    <location>
        <begin position="420"/>
        <end position="432"/>
    </location>
</feature>
<evidence type="ECO:0000256" key="1">
    <source>
        <dbReference type="SAM" id="MobiDB-lite"/>
    </source>
</evidence>
<protein>
    <submittedName>
        <fullName evidence="4">Putative transmembrane protein</fullName>
    </submittedName>
</protein>
<feature type="signal peptide" evidence="3">
    <location>
        <begin position="1"/>
        <end position="25"/>
    </location>
</feature>
<keyword evidence="2" id="KW-0472">Membrane</keyword>
<feature type="compositionally biased region" description="Basic and acidic residues" evidence="1">
    <location>
        <begin position="433"/>
        <end position="450"/>
    </location>
</feature>
<sequence length="460" mass="50422">MVSGSPTPGLLSFIAISLILPASRALLENKTVDDAYIYSSDRPDGIQYHPAWGPDNGDPNRWNSTYTYSKKPTSNLVYFFRGDAIYYYGEIGGSDHAPFKVNLDGDQKGEIIATNTSASSIQYQQLLWNETGLGPGDHQIVISNAGQDNQIVGLDYFIIESDHGFRPTHSGPYASSIPPGAIIVDDTDYGHITYNDWQTTVYESSDHGFYYNNSLHRTAKRGSYATFKFNGTAVWYITDCNRNHGVVNITLDGNIDITSTYSPTQLSQQNAWNATDLAYGEHTVIVTHEDRGDLYTTLDYFMYLPGEPPQKSNSSTGAIAGGVIGGVALIALGVAGWMLVRRRRAAKARSEIDLGGIDEPPLLSHGVESFQPGTLLPSWGYVTSPYVPEVNGNPGALPNHDREHRPRKGQPIEPPVVNAAASSATPTFYSEESATRESYRDEPDVQDRDANLSPPPYVRV</sequence>
<feature type="chain" id="PRO_5001698356" evidence="3">
    <location>
        <begin position="26"/>
        <end position="460"/>
    </location>
</feature>
<evidence type="ECO:0000313" key="4">
    <source>
        <dbReference type="EMBL" id="KEP50520.1"/>
    </source>
</evidence>
<gene>
    <name evidence="4" type="ORF">V565_078550</name>
</gene>
<feature type="region of interest" description="Disordered" evidence="1">
    <location>
        <begin position="392"/>
        <end position="460"/>
    </location>
</feature>
<dbReference type="Gene3D" id="2.60.120.260">
    <property type="entry name" value="Galactose-binding domain-like"/>
    <property type="match status" value="2"/>
</dbReference>
<evidence type="ECO:0000256" key="3">
    <source>
        <dbReference type="SAM" id="SignalP"/>
    </source>
</evidence>
<reference evidence="4 5" key="1">
    <citation type="submission" date="2013-12" db="EMBL/GenBank/DDBJ databases">
        <authorList>
            <person name="Cubeta M."/>
            <person name="Pakala S."/>
            <person name="Fedorova N."/>
            <person name="Thomas E."/>
            <person name="Dean R."/>
            <person name="Jabaji S."/>
            <person name="Neate S."/>
            <person name="Toda T."/>
            <person name="Tavantzis S."/>
            <person name="Vilgalys R."/>
            <person name="Bharathan N."/>
            <person name="Pakala S."/>
            <person name="Losada L.S."/>
            <person name="Zafar N."/>
            <person name="Nierman W."/>
        </authorList>
    </citation>
    <scope>NUCLEOTIDE SEQUENCE [LARGE SCALE GENOMIC DNA]</scope>
    <source>
        <strain evidence="4 5">123E</strain>
    </source>
</reference>
<keyword evidence="3" id="KW-0732">Signal</keyword>
<evidence type="ECO:0000313" key="5">
    <source>
        <dbReference type="Proteomes" id="UP000027456"/>
    </source>
</evidence>
<dbReference type="Proteomes" id="UP000027456">
    <property type="component" value="Unassembled WGS sequence"/>
</dbReference>
<evidence type="ECO:0000256" key="2">
    <source>
        <dbReference type="SAM" id="Phobius"/>
    </source>
</evidence>
<dbReference type="HOGENOM" id="CLU_605739_0_0_1"/>